<keyword evidence="1" id="KW-0175">Coiled coil</keyword>
<sequence length="534" mass="59359">MLLMHMEEISAFHVLKYMMYDLGLRKQFRPNMMALQIKLYQLTRLLHDQYKDLYEHFEMHEISPTLYAAPWFLTLFASQFPLGFVARVFDMMFVQGIDALFKVALMLLGNHRALILQCNSFESTVDFLKTTLPEMVQVQMERIINQAFELDISKELQAYDVEYHVLSEEMSFSPALLPHHHHNHRNSNSHRHHSLPQQHNSPSLQHQAMQHVHHHHHHAHVAKSSLEDRPTRLVDRRRSSIDIEMLSRLEQQNRGLKQQNMDLLEKLQHSQSQQRSYEHSVHAHQIEQDKLRSHVRTLELERAALLSAVAKLRKLVPRAALQNLHLTLPQLPPTTPSPTSSSSSPGFPGSEPESVGPSEEGILSSNVRGDVEAPDGGQKSESRDGNMEKASATFIGDNSAGGLFSSEENTGDLSAKPCSNVEGSSVNTLSGASAEVSSQRGLSSQTTPSGAATTPTIARRPRELSDKNVLSSSSVVSESSLSEQSGPWSTPSMHSSSTGAAQSRNAPRGSGHRDEDNKPAGPRSLPHDAAGSGR</sequence>
<dbReference type="Proteomes" id="UP000694888">
    <property type="component" value="Unplaced"/>
</dbReference>
<keyword evidence="4" id="KW-1185">Reference proteome</keyword>
<feature type="compositionally biased region" description="Basic residues" evidence="2">
    <location>
        <begin position="211"/>
        <end position="221"/>
    </location>
</feature>
<evidence type="ECO:0000256" key="1">
    <source>
        <dbReference type="SAM" id="Coils"/>
    </source>
</evidence>
<dbReference type="PANTHER" id="PTHR47219">
    <property type="entry name" value="RAB GTPASE-ACTIVATING PROTEIN 1-LIKE"/>
    <property type="match status" value="1"/>
</dbReference>
<dbReference type="InterPro" id="IPR050302">
    <property type="entry name" value="Rab_GAP_TBC_domain"/>
</dbReference>
<feature type="domain" description="Rab-GAP TBC" evidence="3">
    <location>
        <begin position="1"/>
        <end position="96"/>
    </location>
</feature>
<feature type="compositionally biased region" description="Low complexity" evidence="2">
    <location>
        <begin position="467"/>
        <end position="485"/>
    </location>
</feature>
<feature type="region of interest" description="Disordered" evidence="2">
    <location>
        <begin position="328"/>
        <end position="534"/>
    </location>
</feature>
<dbReference type="GeneID" id="101849238"/>
<name>A0ABM1A924_APLCA</name>
<dbReference type="RefSeq" id="XP_012943151.1">
    <property type="nucleotide sequence ID" value="XM_013087697.2"/>
</dbReference>
<organism evidence="4 5">
    <name type="scientific">Aplysia californica</name>
    <name type="common">California sea hare</name>
    <dbReference type="NCBI Taxonomy" id="6500"/>
    <lineage>
        <taxon>Eukaryota</taxon>
        <taxon>Metazoa</taxon>
        <taxon>Spiralia</taxon>
        <taxon>Lophotrochozoa</taxon>
        <taxon>Mollusca</taxon>
        <taxon>Gastropoda</taxon>
        <taxon>Heterobranchia</taxon>
        <taxon>Euthyneura</taxon>
        <taxon>Tectipleura</taxon>
        <taxon>Aplysiida</taxon>
        <taxon>Aplysioidea</taxon>
        <taxon>Aplysiidae</taxon>
        <taxon>Aplysia</taxon>
    </lineage>
</organism>
<gene>
    <name evidence="5" type="primary">LOC101849238</name>
</gene>
<dbReference type="PANTHER" id="PTHR47219:SF16">
    <property type="entry name" value="GTPASE ACTIVATING PROTEIN"/>
    <property type="match status" value="1"/>
</dbReference>
<dbReference type="InterPro" id="IPR035969">
    <property type="entry name" value="Rab-GAP_TBC_sf"/>
</dbReference>
<proteinExistence type="predicted"/>
<dbReference type="PROSITE" id="PS50086">
    <property type="entry name" value="TBC_RABGAP"/>
    <property type="match status" value="1"/>
</dbReference>
<feature type="region of interest" description="Disordered" evidence="2">
    <location>
        <begin position="176"/>
        <end position="232"/>
    </location>
</feature>
<feature type="compositionally biased region" description="Basic residues" evidence="2">
    <location>
        <begin position="178"/>
        <end position="194"/>
    </location>
</feature>
<evidence type="ECO:0000313" key="5">
    <source>
        <dbReference type="RefSeq" id="XP_012943151.1"/>
    </source>
</evidence>
<dbReference type="Gene3D" id="1.10.472.80">
    <property type="entry name" value="Ypt/Rab-GAP domain of gyp1p, domain 3"/>
    <property type="match status" value="1"/>
</dbReference>
<dbReference type="SMART" id="SM00164">
    <property type="entry name" value="TBC"/>
    <property type="match status" value="1"/>
</dbReference>
<feature type="compositionally biased region" description="Polar residues" evidence="2">
    <location>
        <begin position="486"/>
        <end position="505"/>
    </location>
</feature>
<dbReference type="InterPro" id="IPR000195">
    <property type="entry name" value="Rab-GAP-TBC_dom"/>
</dbReference>
<evidence type="ECO:0000313" key="4">
    <source>
        <dbReference type="Proteomes" id="UP000694888"/>
    </source>
</evidence>
<reference evidence="5" key="1">
    <citation type="submission" date="2025-08" db="UniProtKB">
        <authorList>
            <consortium name="RefSeq"/>
        </authorList>
    </citation>
    <scope>IDENTIFICATION</scope>
</reference>
<evidence type="ECO:0000259" key="3">
    <source>
        <dbReference type="PROSITE" id="PS50086"/>
    </source>
</evidence>
<dbReference type="SUPFAM" id="SSF47923">
    <property type="entry name" value="Ypt/Rab-GAP domain of gyp1p"/>
    <property type="match status" value="1"/>
</dbReference>
<feature type="compositionally biased region" description="Basic and acidic residues" evidence="2">
    <location>
        <begin position="378"/>
        <end position="387"/>
    </location>
</feature>
<protein>
    <submittedName>
        <fullName evidence="5">TBC1 domain family member 1</fullName>
    </submittedName>
</protein>
<feature type="compositionally biased region" description="Low complexity" evidence="2">
    <location>
        <begin position="337"/>
        <end position="361"/>
    </location>
</feature>
<accession>A0ABM1A924</accession>
<feature type="coiled-coil region" evidence="1">
    <location>
        <begin position="246"/>
        <end position="273"/>
    </location>
</feature>
<feature type="compositionally biased region" description="Polar residues" evidence="2">
    <location>
        <begin position="195"/>
        <end position="204"/>
    </location>
</feature>
<evidence type="ECO:0000256" key="2">
    <source>
        <dbReference type="SAM" id="MobiDB-lite"/>
    </source>
</evidence>
<feature type="compositionally biased region" description="Polar residues" evidence="2">
    <location>
        <begin position="421"/>
        <end position="456"/>
    </location>
</feature>
<dbReference type="Pfam" id="PF23436">
    <property type="entry name" value="RabGap-TBC_2"/>
    <property type="match status" value="1"/>
</dbReference>